<evidence type="ECO:0000313" key="1">
    <source>
        <dbReference type="EMBL" id="XBS19843.1"/>
    </source>
</evidence>
<protein>
    <submittedName>
        <fullName evidence="1">DUF2442 domain-containing protein</fullName>
    </submittedName>
</protein>
<keyword evidence="2" id="KW-1185">Reference proteome</keyword>
<accession>A0AAU7NS89</accession>
<dbReference type="Pfam" id="PF10387">
    <property type="entry name" value="DUF2442"/>
    <property type="match status" value="1"/>
</dbReference>
<dbReference type="Gene3D" id="3.30.2020.10">
    <property type="entry name" value="NE0471-like N-terminal domain"/>
    <property type="match status" value="1"/>
</dbReference>
<organism evidence="1 2">
    <name type="scientific">Methylomarinum roseum</name>
    <dbReference type="NCBI Taxonomy" id="3067653"/>
    <lineage>
        <taxon>Bacteria</taxon>
        <taxon>Pseudomonadati</taxon>
        <taxon>Pseudomonadota</taxon>
        <taxon>Gammaproteobacteria</taxon>
        <taxon>Methylococcales</taxon>
        <taxon>Methylococcaceae</taxon>
        <taxon>Methylomarinum</taxon>
    </lineage>
</organism>
<dbReference type="EMBL" id="CP157743">
    <property type="protein sequence ID" value="XBS19843.1"/>
    <property type="molecule type" value="Genomic_DNA"/>
</dbReference>
<evidence type="ECO:0000313" key="2">
    <source>
        <dbReference type="Proteomes" id="UP001225378"/>
    </source>
</evidence>
<dbReference type="Proteomes" id="UP001225378">
    <property type="component" value="Chromosome"/>
</dbReference>
<dbReference type="InterPro" id="IPR018841">
    <property type="entry name" value="DUF2442"/>
</dbReference>
<dbReference type="InterPro" id="IPR036782">
    <property type="entry name" value="NE0471-like_N"/>
</dbReference>
<dbReference type="SUPFAM" id="SSF143880">
    <property type="entry name" value="NE0471 N-terminal domain-like"/>
    <property type="match status" value="1"/>
</dbReference>
<dbReference type="KEGG" id="mech:Q9L42_015995"/>
<reference evidence="1 2" key="1">
    <citation type="journal article" date="2024" name="Microbiology">
        <title>Methylomarinum rosea sp. nov., a novel halophilic methanotrophic bacterium from the hypersaline Lake Elton.</title>
        <authorList>
            <person name="Suleimanov R.Z."/>
            <person name="Oshkin I.Y."/>
            <person name="Danilova O.V."/>
            <person name="Suzina N.E."/>
            <person name="Dedysh S.N."/>
        </authorList>
    </citation>
    <scope>NUCLEOTIDE SEQUENCE [LARGE SCALE GENOMIC DNA]</scope>
    <source>
        <strain evidence="1 2">Ch1-1</strain>
    </source>
</reference>
<name>A0AAU7NS89_9GAMM</name>
<sequence length="69" mass="8084">MIIQQVIPKENFILCIVTENGRSGEFDVSPYLKGEAFEALKNPEEFKKIHNGKYWFFRVSRGRPQHIVC</sequence>
<dbReference type="AlphaFoldDB" id="A0AAU7NS89"/>
<proteinExistence type="predicted"/>
<gene>
    <name evidence="1" type="ORF">Q9L42_015995</name>
</gene>
<dbReference type="RefSeq" id="WP_305907407.1">
    <property type="nucleotide sequence ID" value="NZ_CP157743.1"/>
</dbReference>